<feature type="compositionally biased region" description="Basic and acidic residues" evidence="1">
    <location>
        <begin position="354"/>
        <end position="367"/>
    </location>
</feature>
<gene>
    <name evidence="3" type="ORF">CPB83DRAFT_413614</name>
</gene>
<dbReference type="Proteomes" id="UP000807306">
    <property type="component" value="Unassembled WGS sequence"/>
</dbReference>
<protein>
    <recommendedName>
        <fullName evidence="5">Transmembrane protein</fullName>
    </recommendedName>
</protein>
<feature type="transmembrane region" description="Helical" evidence="2">
    <location>
        <begin position="87"/>
        <end position="107"/>
    </location>
</feature>
<evidence type="ECO:0008006" key="5">
    <source>
        <dbReference type="Google" id="ProtNLM"/>
    </source>
</evidence>
<organism evidence="3 4">
    <name type="scientific">Crepidotus variabilis</name>
    <dbReference type="NCBI Taxonomy" id="179855"/>
    <lineage>
        <taxon>Eukaryota</taxon>
        <taxon>Fungi</taxon>
        <taxon>Dikarya</taxon>
        <taxon>Basidiomycota</taxon>
        <taxon>Agaricomycotina</taxon>
        <taxon>Agaricomycetes</taxon>
        <taxon>Agaricomycetidae</taxon>
        <taxon>Agaricales</taxon>
        <taxon>Agaricineae</taxon>
        <taxon>Crepidotaceae</taxon>
        <taxon>Crepidotus</taxon>
    </lineage>
</organism>
<feature type="transmembrane region" description="Helical" evidence="2">
    <location>
        <begin position="128"/>
        <end position="152"/>
    </location>
</feature>
<comment type="caution">
    <text evidence="3">The sequence shown here is derived from an EMBL/GenBank/DDBJ whole genome shotgun (WGS) entry which is preliminary data.</text>
</comment>
<accession>A0A9P6ESK3</accession>
<feature type="transmembrane region" description="Helical" evidence="2">
    <location>
        <begin position="235"/>
        <end position="256"/>
    </location>
</feature>
<sequence length="374" mass="41792">MSNPISFPNPGFQVFIALLHFFGLTMISHCISRRIQYENLTFSGIKAMPWPRLSVILMFCDSWLFLISSGTLVFGVGLEYSPAVCTIAIYLCIFFYSTTKFFVYAFLAEKVHIVWSPTVGIRRFESPVYLVCMVTVSFYCIVMTLMLGGPIHETNAEGLCVIGLKPFGSIPLLVYDVYISLFLTFMFLFPLMRSKLMSTGVRRLAVRTLIAAFVSVVTSTANVVVLMLLKGRERGWVNLGACAGDILVNAVAIFWVSGSRSSQQSATLSNATQDVRSRGRLGDSVHFAHPTSKSSPDLPEFPVYIEHGLHDTPDNMQPANSWIDRLFNRERPAPLPQLQIAVTKTFGEVSQIEMETRSNSRTDVEDKKKKHVAV</sequence>
<evidence type="ECO:0000313" key="3">
    <source>
        <dbReference type="EMBL" id="KAF9533889.1"/>
    </source>
</evidence>
<feature type="transmembrane region" description="Helical" evidence="2">
    <location>
        <begin position="53"/>
        <end position="75"/>
    </location>
</feature>
<dbReference type="OrthoDB" id="3210850at2759"/>
<evidence type="ECO:0000313" key="4">
    <source>
        <dbReference type="Proteomes" id="UP000807306"/>
    </source>
</evidence>
<feature type="region of interest" description="Disordered" evidence="1">
    <location>
        <begin position="353"/>
        <end position="374"/>
    </location>
</feature>
<evidence type="ECO:0000256" key="1">
    <source>
        <dbReference type="SAM" id="MobiDB-lite"/>
    </source>
</evidence>
<proteinExistence type="predicted"/>
<dbReference type="EMBL" id="MU157827">
    <property type="protein sequence ID" value="KAF9533889.1"/>
    <property type="molecule type" value="Genomic_DNA"/>
</dbReference>
<keyword evidence="2" id="KW-0812">Transmembrane</keyword>
<feature type="region of interest" description="Disordered" evidence="1">
    <location>
        <begin position="266"/>
        <end position="295"/>
    </location>
</feature>
<dbReference type="AlphaFoldDB" id="A0A9P6ESK3"/>
<feature type="transmembrane region" description="Helical" evidence="2">
    <location>
        <begin position="172"/>
        <end position="192"/>
    </location>
</feature>
<name>A0A9P6ESK3_9AGAR</name>
<keyword evidence="2" id="KW-1133">Transmembrane helix</keyword>
<keyword evidence="2" id="KW-0472">Membrane</keyword>
<feature type="transmembrane region" description="Helical" evidence="2">
    <location>
        <begin position="204"/>
        <end position="229"/>
    </location>
</feature>
<dbReference type="PANTHER" id="PTHR38848:SF3">
    <property type="entry name" value="G-PROTEIN COUPLED RECEPTORS FAMILY 3 PROFILE DOMAIN-CONTAINING PROTEIN"/>
    <property type="match status" value="1"/>
</dbReference>
<keyword evidence="4" id="KW-1185">Reference proteome</keyword>
<evidence type="ECO:0000256" key="2">
    <source>
        <dbReference type="SAM" id="Phobius"/>
    </source>
</evidence>
<feature type="transmembrane region" description="Helical" evidence="2">
    <location>
        <begin position="12"/>
        <end position="32"/>
    </location>
</feature>
<dbReference type="PANTHER" id="PTHR38848">
    <property type="entry name" value="G-PROTEIN COUPLED RECEPTORS FAMILY 3 PROFILE DOMAIN-CONTAINING PROTEIN"/>
    <property type="match status" value="1"/>
</dbReference>
<reference evidence="3" key="1">
    <citation type="submission" date="2020-11" db="EMBL/GenBank/DDBJ databases">
        <authorList>
            <consortium name="DOE Joint Genome Institute"/>
            <person name="Ahrendt S."/>
            <person name="Riley R."/>
            <person name="Andreopoulos W."/>
            <person name="Labutti K."/>
            <person name="Pangilinan J."/>
            <person name="Ruiz-Duenas F.J."/>
            <person name="Barrasa J.M."/>
            <person name="Sanchez-Garcia M."/>
            <person name="Camarero S."/>
            <person name="Miyauchi S."/>
            <person name="Serrano A."/>
            <person name="Linde D."/>
            <person name="Babiker R."/>
            <person name="Drula E."/>
            <person name="Ayuso-Fernandez I."/>
            <person name="Pacheco R."/>
            <person name="Padilla G."/>
            <person name="Ferreira P."/>
            <person name="Barriuso J."/>
            <person name="Kellner H."/>
            <person name="Castanera R."/>
            <person name="Alfaro M."/>
            <person name="Ramirez L."/>
            <person name="Pisabarro A.G."/>
            <person name="Kuo A."/>
            <person name="Tritt A."/>
            <person name="Lipzen A."/>
            <person name="He G."/>
            <person name="Yan M."/>
            <person name="Ng V."/>
            <person name="Cullen D."/>
            <person name="Martin F."/>
            <person name="Rosso M.-N."/>
            <person name="Henrissat B."/>
            <person name="Hibbett D."/>
            <person name="Martinez A.T."/>
            <person name="Grigoriev I.V."/>
        </authorList>
    </citation>
    <scope>NUCLEOTIDE SEQUENCE</scope>
    <source>
        <strain evidence="3">CBS 506.95</strain>
    </source>
</reference>